<evidence type="ECO:0008006" key="7">
    <source>
        <dbReference type="Google" id="ProtNLM"/>
    </source>
</evidence>
<keyword evidence="6" id="KW-1185">Reference proteome</keyword>
<reference evidence="5 6" key="1">
    <citation type="submission" date="2021-02" db="EMBL/GenBank/DDBJ databases">
        <title>Leptospira ainlahdjerensis sp. nov., Leptospira ainazelensis sp. nov., Leptospira abararensis sp. nov. and Leptospira chreensis sp. nov., four new species isolated from water sources in Algeria.</title>
        <authorList>
            <person name="Amara Korba A."/>
            <person name="Kainiu M."/>
            <person name="Vincent A.T."/>
            <person name="Mariet J.-F."/>
            <person name="Veyrier F.J."/>
            <person name="Goarant C."/>
            <person name="Picardeau M."/>
        </authorList>
    </citation>
    <scope>NUCLEOTIDE SEQUENCE [LARGE SCALE GENOMIC DNA]</scope>
    <source>
        <strain evidence="5 6">201903070</strain>
    </source>
</reference>
<name>A0ABS2U896_9LEPT</name>
<accession>A0ABS2U896</accession>
<feature type="domain" description="Beta-ketoacyl-[acyl-carrier-protein] synthase III N-terminal" evidence="4">
    <location>
        <begin position="141"/>
        <end position="217"/>
    </location>
</feature>
<dbReference type="InterPro" id="IPR013747">
    <property type="entry name" value="ACP_syn_III_C"/>
</dbReference>
<dbReference type="Pfam" id="PF08541">
    <property type="entry name" value="ACP_syn_III_C"/>
    <property type="match status" value="1"/>
</dbReference>
<protein>
    <recommendedName>
        <fullName evidence="7">Ketoacyl-ACP synthase III</fullName>
    </recommendedName>
</protein>
<evidence type="ECO:0000256" key="2">
    <source>
        <dbReference type="ARBA" id="ARBA00023315"/>
    </source>
</evidence>
<sequence>MKLQTGILGKPIPGIIISGTGSAFPLQCGKFWTNSEIHKLLYGKHWESFFTEKKIDSDYFQRNYGFERRYWVHTPDSPLHDNEATSADLMEIAARNALESSKLSGNEIDVFIAVSTTSPKYTTSLGAIVGGRLNISSATLEIKSGCSSSVYACVLAAQFIAGGAKHVLIAAAETLSKVISKEPGIAYSASDGAGAVIFSRSENLNQGILSWYLDSDGSYTNAMGVPGLLPPTSNFEKEDFLFRYKDIPEDFILSAWKKASGYWKEIPNSQKPNILLPHQVNRKIIRIVSEFLEMKPEEVLDEVDQIANCGSASILAVLDHSYRDKRIKTGDSILFAAAGGGISWGGFVLQS</sequence>
<proteinExistence type="predicted"/>
<dbReference type="Pfam" id="PF08545">
    <property type="entry name" value="ACP_syn_III"/>
    <property type="match status" value="1"/>
</dbReference>
<evidence type="ECO:0000259" key="3">
    <source>
        <dbReference type="Pfam" id="PF08541"/>
    </source>
</evidence>
<feature type="domain" description="Beta-ketoacyl-[acyl-carrier-protein] synthase III C-terminal" evidence="3">
    <location>
        <begin position="274"/>
        <end position="350"/>
    </location>
</feature>
<comment type="caution">
    <text evidence="5">The sequence shown here is derived from an EMBL/GenBank/DDBJ whole genome shotgun (WGS) entry which is preliminary data.</text>
</comment>
<dbReference type="InterPro" id="IPR016039">
    <property type="entry name" value="Thiolase-like"/>
</dbReference>
<dbReference type="SUPFAM" id="SSF53901">
    <property type="entry name" value="Thiolase-like"/>
    <property type="match status" value="1"/>
</dbReference>
<evidence type="ECO:0000256" key="1">
    <source>
        <dbReference type="ARBA" id="ARBA00022679"/>
    </source>
</evidence>
<dbReference type="EMBL" id="JAFFPU010000024">
    <property type="protein sequence ID" value="MBM9576584.1"/>
    <property type="molecule type" value="Genomic_DNA"/>
</dbReference>
<evidence type="ECO:0000313" key="6">
    <source>
        <dbReference type="Proteomes" id="UP000724686"/>
    </source>
</evidence>
<evidence type="ECO:0000313" key="5">
    <source>
        <dbReference type="EMBL" id="MBM9576584.1"/>
    </source>
</evidence>
<dbReference type="RefSeq" id="WP_205278746.1">
    <property type="nucleotide sequence ID" value="NZ_JAFFPU010000024.1"/>
</dbReference>
<evidence type="ECO:0000259" key="4">
    <source>
        <dbReference type="Pfam" id="PF08545"/>
    </source>
</evidence>
<dbReference type="PANTHER" id="PTHR34069">
    <property type="entry name" value="3-OXOACYL-[ACYL-CARRIER-PROTEIN] SYNTHASE 3"/>
    <property type="match status" value="1"/>
</dbReference>
<dbReference type="PANTHER" id="PTHR34069:SF2">
    <property type="entry name" value="BETA-KETOACYL-[ACYL-CARRIER-PROTEIN] SYNTHASE III"/>
    <property type="match status" value="1"/>
</dbReference>
<keyword evidence="1" id="KW-0808">Transferase</keyword>
<dbReference type="Proteomes" id="UP000724686">
    <property type="component" value="Unassembled WGS sequence"/>
</dbReference>
<dbReference type="InterPro" id="IPR013751">
    <property type="entry name" value="ACP_syn_III_N"/>
</dbReference>
<organism evidence="5 6">
    <name type="scientific">Leptospira ainlahdjerensis</name>
    <dbReference type="NCBI Taxonomy" id="2810033"/>
    <lineage>
        <taxon>Bacteria</taxon>
        <taxon>Pseudomonadati</taxon>
        <taxon>Spirochaetota</taxon>
        <taxon>Spirochaetia</taxon>
        <taxon>Leptospirales</taxon>
        <taxon>Leptospiraceae</taxon>
        <taxon>Leptospira</taxon>
    </lineage>
</organism>
<dbReference type="Gene3D" id="3.40.47.10">
    <property type="match status" value="1"/>
</dbReference>
<gene>
    <name evidence="5" type="ORF">JWG45_05390</name>
</gene>
<keyword evidence="2" id="KW-0012">Acyltransferase</keyword>